<gene>
    <name evidence="2" type="ORF">H8K33_12455</name>
</gene>
<evidence type="ECO:0000313" key="2">
    <source>
        <dbReference type="EMBL" id="MBC3832327.1"/>
    </source>
</evidence>
<dbReference type="EMBL" id="JACOFU010000005">
    <property type="protein sequence ID" value="MBC3832327.1"/>
    <property type="molecule type" value="Genomic_DNA"/>
</dbReference>
<dbReference type="RefSeq" id="WP_186891381.1">
    <property type="nucleotide sequence ID" value="NZ_JACOFU010000005.1"/>
</dbReference>
<feature type="transmembrane region" description="Helical" evidence="1">
    <location>
        <begin position="100"/>
        <end position="118"/>
    </location>
</feature>
<dbReference type="Proteomes" id="UP000643610">
    <property type="component" value="Unassembled WGS sequence"/>
</dbReference>
<evidence type="ECO:0000256" key="1">
    <source>
        <dbReference type="SAM" id="Phobius"/>
    </source>
</evidence>
<keyword evidence="1" id="KW-0812">Transmembrane</keyword>
<comment type="caution">
    <text evidence="2">The sequence shown here is derived from an EMBL/GenBank/DDBJ whole genome shotgun (WGS) entry which is preliminary data.</text>
</comment>
<evidence type="ECO:0008006" key="4">
    <source>
        <dbReference type="Google" id="ProtNLM"/>
    </source>
</evidence>
<keyword evidence="1" id="KW-0472">Membrane</keyword>
<organism evidence="2 3">
    <name type="scientific">Undibacterium amnicola</name>
    <dbReference type="NCBI Taxonomy" id="1834038"/>
    <lineage>
        <taxon>Bacteria</taxon>
        <taxon>Pseudomonadati</taxon>
        <taxon>Pseudomonadota</taxon>
        <taxon>Betaproteobacteria</taxon>
        <taxon>Burkholderiales</taxon>
        <taxon>Oxalobacteraceae</taxon>
        <taxon>Undibacterium</taxon>
    </lineage>
</organism>
<proteinExistence type="predicted"/>
<feature type="transmembrane region" description="Helical" evidence="1">
    <location>
        <begin position="175"/>
        <end position="197"/>
    </location>
</feature>
<name>A0ABR6XTV0_9BURK</name>
<keyword evidence="1" id="KW-1133">Transmembrane helix</keyword>
<feature type="transmembrane region" description="Helical" evidence="1">
    <location>
        <begin position="48"/>
        <end position="71"/>
    </location>
</feature>
<sequence>MLWIQTGRKITPEILAEISNINDINVIKSFFLPFVAAATELRDSADQLAAWGLSFVFIWACLLGLVVIALYRQITITQSTEIHVQSENIFDRALLSKLELWKIFWGFYVVFLFAIQLITNKLFTLLISTGTIKAHGLASLIAVPIAIAIPVTLHFIAAILVWQSAKNTSRVIWTYLARFVVVAFTVLPSSLGIYKAINILW</sequence>
<reference evidence="2 3" key="1">
    <citation type="submission" date="2020-08" db="EMBL/GenBank/DDBJ databases">
        <title>Novel species isolated from subtropical streams in China.</title>
        <authorList>
            <person name="Lu H."/>
        </authorList>
    </citation>
    <scope>NUCLEOTIDE SEQUENCE [LARGE SCALE GENOMIC DNA]</scope>
    <source>
        <strain evidence="2 3">KCTC 52442</strain>
    </source>
</reference>
<feature type="transmembrane region" description="Helical" evidence="1">
    <location>
        <begin position="138"/>
        <end position="163"/>
    </location>
</feature>
<accession>A0ABR6XTV0</accession>
<evidence type="ECO:0000313" key="3">
    <source>
        <dbReference type="Proteomes" id="UP000643610"/>
    </source>
</evidence>
<protein>
    <recommendedName>
        <fullName evidence="4">Yip1 domain-containing protein</fullName>
    </recommendedName>
</protein>
<keyword evidence="3" id="KW-1185">Reference proteome</keyword>